<feature type="transmembrane region" description="Helical" evidence="1">
    <location>
        <begin position="55"/>
        <end position="85"/>
    </location>
</feature>
<dbReference type="RefSeq" id="WP_088472483.1">
    <property type="nucleotide sequence ID" value="NZ_NISJ01000004.1"/>
</dbReference>
<feature type="transmembrane region" description="Helical" evidence="1">
    <location>
        <begin position="105"/>
        <end position="132"/>
    </location>
</feature>
<keyword evidence="1" id="KW-0472">Membrane</keyword>
<gene>
    <name evidence="3" type="ORF">CDQ91_09495</name>
</gene>
<feature type="transmembrane region" description="Helical" evidence="1">
    <location>
        <begin position="226"/>
        <end position="247"/>
    </location>
</feature>
<accession>A0A246JXP3</accession>
<proteinExistence type="predicted"/>
<feature type="transmembrane region" description="Helical" evidence="1">
    <location>
        <begin position="368"/>
        <end position="384"/>
    </location>
</feature>
<organism evidence="3 4">
    <name type="scientific">Sphingopyxis witflariensis</name>
    <dbReference type="NCBI Taxonomy" id="173675"/>
    <lineage>
        <taxon>Bacteria</taxon>
        <taxon>Pseudomonadati</taxon>
        <taxon>Pseudomonadota</taxon>
        <taxon>Alphaproteobacteria</taxon>
        <taxon>Sphingomonadales</taxon>
        <taxon>Sphingomonadaceae</taxon>
        <taxon>Sphingopyxis</taxon>
    </lineage>
</organism>
<evidence type="ECO:0000313" key="3">
    <source>
        <dbReference type="EMBL" id="OWQ97871.1"/>
    </source>
</evidence>
<evidence type="ECO:0000256" key="1">
    <source>
        <dbReference type="SAM" id="Phobius"/>
    </source>
</evidence>
<feature type="domain" description="DUF418" evidence="2">
    <location>
        <begin position="246"/>
        <end position="406"/>
    </location>
</feature>
<feature type="transmembrane region" description="Helical" evidence="1">
    <location>
        <begin position="268"/>
        <end position="284"/>
    </location>
</feature>
<comment type="caution">
    <text evidence="3">The sequence shown here is derived from an EMBL/GenBank/DDBJ whole genome shotgun (WGS) entry which is preliminary data.</text>
</comment>
<dbReference type="OrthoDB" id="9807744at2"/>
<protein>
    <recommendedName>
        <fullName evidence="2">DUF418 domain-containing protein</fullName>
    </recommendedName>
</protein>
<dbReference type="PANTHER" id="PTHR30590:SF2">
    <property type="entry name" value="INNER MEMBRANE PROTEIN"/>
    <property type="match status" value="1"/>
</dbReference>
<dbReference type="AlphaFoldDB" id="A0A246JXP3"/>
<keyword evidence="1" id="KW-1133">Transmembrane helix</keyword>
<dbReference type="PANTHER" id="PTHR30590">
    <property type="entry name" value="INNER MEMBRANE PROTEIN"/>
    <property type="match status" value="1"/>
</dbReference>
<feature type="transmembrane region" description="Helical" evidence="1">
    <location>
        <begin position="144"/>
        <end position="169"/>
    </location>
</feature>
<feature type="transmembrane region" description="Helical" evidence="1">
    <location>
        <begin position="296"/>
        <end position="320"/>
    </location>
</feature>
<name>A0A246JXP3_9SPHN</name>
<dbReference type="Proteomes" id="UP000197097">
    <property type="component" value="Unassembled WGS sequence"/>
</dbReference>
<reference evidence="3 4" key="1">
    <citation type="journal article" date="2002" name="Int. J. Syst. Evol. Microbiol.">
        <title>Sphingopyxis witflariensis sp. nov., isolated from activated sludge.</title>
        <authorList>
            <person name="Kampfer P."/>
            <person name="Witzenberger R."/>
            <person name="Denner E.B."/>
            <person name="Busse H.J."/>
            <person name="Neef A."/>
        </authorList>
    </citation>
    <scope>NUCLEOTIDE SEQUENCE [LARGE SCALE GENOMIC DNA]</scope>
    <source>
        <strain evidence="3 4">DSM 14551</strain>
    </source>
</reference>
<dbReference type="EMBL" id="NISJ01000004">
    <property type="protein sequence ID" value="OWQ97871.1"/>
    <property type="molecule type" value="Genomic_DNA"/>
</dbReference>
<evidence type="ECO:0000313" key="4">
    <source>
        <dbReference type="Proteomes" id="UP000197097"/>
    </source>
</evidence>
<keyword evidence="4" id="KW-1185">Reference proteome</keyword>
<dbReference type="InterPro" id="IPR052529">
    <property type="entry name" value="Bact_Transport_Assoc"/>
</dbReference>
<feature type="transmembrane region" description="Helical" evidence="1">
    <location>
        <begin position="340"/>
        <end position="362"/>
    </location>
</feature>
<keyword evidence="1" id="KW-0812">Transmembrane</keyword>
<evidence type="ECO:0000259" key="2">
    <source>
        <dbReference type="Pfam" id="PF04235"/>
    </source>
</evidence>
<dbReference type="Pfam" id="PF04235">
    <property type="entry name" value="DUF418"/>
    <property type="match status" value="1"/>
</dbReference>
<dbReference type="InterPro" id="IPR007349">
    <property type="entry name" value="DUF418"/>
</dbReference>
<sequence length="416" mass="46232">MGEYTEVATPRLITLDALRGFAVMGILAMNIVAFAMPEMAYITPRAYAGETPSDLAAWALGFILFDGKMRGLFSILFGASMLLIIDRAEASGRDPASVHYRRMAWLAVFGFCHYAFIWWGDILFLYAAVGCVAFRFRDWEARRLIIWAIGLFTLGVAIMTMAFGAQLAAVRAADTASSSTELVEAGRAIRAEYASMNEGVATELALYRGGYLPILAERLDKADSPLIMLVMNFLETLPLMMIGMALFRNGFLTGAWSRADYRRVARHWLPPGLLLTLLVTWVQWRSGFDNLVAINAFLAWAAPGRLMMTIGYAALFVLLIQRYASGTGMARVAAAGRMAFSNYIGTSIVMTSIFYGYGLGLFGSVDRMTLYLFVIGGAAAMLLWSKPWLDRFLYGPLEWLWRSLARRSLQPMRRTA</sequence>
<feature type="transmembrane region" description="Helical" evidence="1">
    <location>
        <begin position="20"/>
        <end position="43"/>
    </location>
</feature>